<dbReference type="EMBL" id="MU092026">
    <property type="protein sequence ID" value="KAF7846728.1"/>
    <property type="molecule type" value="Genomic_DNA"/>
</dbReference>
<sequence>MDGKNKNLRLLQPNTCNFFKLWNLTIPQGFLSHMRLKFGNPTINMVFSSERVSIFASAATPSRQKISCTETQSITVKVCNSCSFTSDLTSITFERDLHEDTKNYSDQESAFIQFANDFEN</sequence>
<comment type="caution">
    <text evidence="1">The sequence shown here is derived from an EMBL/GenBank/DDBJ whole genome shotgun (WGS) entry which is preliminary data.</text>
</comment>
<reference evidence="1" key="1">
    <citation type="submission" date="2020-05" db="EMBL/GenBank/DDBJ databases">
        <title>WGS assembly of Corymbia citriodora subspecies variegata.</title>
        <authorList>
            <person name="Barry K."/>
            <person name="Hundley H."/>
            <person name="Shu S."/>
            <person name="Jenkins J."/>
            <person name="Grimwood J."/>
            <person name="Baten A."/>
        </authorList>
    </citation>
    <scope>NUCLEOTIDE SEQUENCE</scope>
    <source>
        <strain evidence="1">CV2-018</strain>
    </source>
</reference>
<dbReference type="Gramene" id="rna-gnl|WGS:JABURB|Cocit.L3852.1">
    <property type="protein sequence ID" value="cds-KAF7846728.1"/>
    <property type="gene ID" value="gene-BT93_L3852"/>
</dbReference>
<proteinExistence type="predicted"/>
<organism evidence="1 2">
    <name type="scientific">Corymbia citriodora subsp. variegata</name>
    <dbReference type="NCBI Taxonomy" id="360336"/>
    <lineage>
        <taxon>Eukaryota</taxon>
        <taxon>Viridiplantae</taxon>
        <taxon>Streptophyta</taxon>
        <taxon>Embryophyta</taxon>
        <taxon>Tracheophyta</taxon>
        <taxon>Spermatophyta</taxon>
        <taxon>Magnoliopsida</taxon>
        <taxon>eudicotyledons</taxon>
        <taxon>Gunneridae</taxon>
        <taxon>Pentapetalae</taxon>
        <taxon>rosids</taxon>
        <taxon>malvids</taxon>
        <taxon>Myrtales</taxon>
        <taxon>Myrtaceae</taxon>
        <taxon>Myrtoideae</taxon>
        <taxon>Eucalypteae</taxon>
        <taxon>Corymbia</taxon>
    </lineage>
</organism>
<gene>
    <name evidence="1" type="ORF">BT93_L3852</name>
</gene>
<keyword evidence="2" id="KW-1185">Reference proteome</keyword>
<protein>
    <submittedName>
        <fullName evidence="1">Uncharacterized protein</fullName>
    </submittedName>
</protein>
<dbReference type="Proteomes" id="UP000806378">
    <property type="component" value="Unassembled WGS sequence"/>
</dbReference>
<evidence type="ECO:0000313" key="2">
    <source>
        <dbReference type="Proteomes" id="UP000806378"/>
    </source>
</evidence>
<name>A0A8T0CGM0_CORYI</name>
<evidence type="ECO:0000313" key="1">
    <source>
        <dbReference type="EMBL" id="KAF7846728.1"/>
    </source>
</evidence>
<dbReference type="AlphaFoldDB" id="A0A8T0CGM0"/>
<accession>A0A8T0CGM0</accession>